<gene>
    <name evidence="1" type="ORF">M9H77_11722</name>
</gene>
<evidence type="ECO:0000313" key="2">
    <source>
        <dbReference type="Proteomes" id="UP001060085"/>
    </source>
</evidence>
<accession>A0ACC0BFG4</accession>
<reference evidence="2" key="1">
    <citation type="journal article" date="2023" name="Nat. Plants">
        <title>Single-cell RNA sequencing provides a high-resolution roadmap for understanding the multicellular compartmentation of specialized metabolism.</title>
        <authorList>
            <person name="Sun S."/>
            <person name="Shen X."/>
            <person name="Li Y."/>
            <person name="Li Y."/>
            <person name="Wang S."/>
            <person name="Li R."/>
            <person name="Zhang H."/>
            <person name="Shen G."/>
            <person name="Guo B."/>
            <person name="Wei J."/>
            <person name="Xu J."/>
            <person name="St-Pierre B."/>
            <person name="Chen S."/>
            <person name="Sun C."/>
        </authorList>
    </citation>
    <scope>NUCLEOTIDE SEQUENCE [LARGE SCALE GENOMIC DNA]</scope>
</reference>
<proteinExistence type="predicted"/>
<evidence type="ECO:0000313" key="1">
    <source>
        <dbReference type="EMBL" id="KAI5671358.1"/>
    </source>
</evidence>
<comment type="caution">
    <text evidence="1">The sequence shown here is derived from an EMBL/GenBank/DDBJ whole genome shotgun (WGS) entry which is preliminary data.</text>
</comment>
<sequence>MGILRQQPTVDSRSRPIVSGRLQGFLGTSDPRPTADSRSRPTIDSKGQHRVLDRRGIIHASDFPSLIPRAHAYFFGHTLVQKEGGFSEVHIVDIYLLDKLLRKSPLSLSSLIIHMMHNTGEQRLSTGPKQVIQFTTFNDYGYQWDKRRKEWIPPSEEDRLQDRSASGF</sequence>
<name>A0ACC0BFG4_CATRO</name>
<protein>
    <submittedName>
        <fullName evidence="1">Uncharacterized protein</fullName>
    </submittedName>
</protein>
<organism evidence="1 2">
    <name type="scientific">Catharanthus roseus</name>
    <name type="common">Madagascar periwinkle</name>
    <name type="synonym">Vinca rosea</name>
    <dbReference type="NCBI Taxonomy" id="4058"/>
    <lineage>
        <taxon>Eukaryota</taxon>
        <taxon>Viridiplantae</taxon>
        <taxon>Streptophyta</taxon>
        <taxon>Embryophyta</taxon>
        <taxon>Tracheophyta</taxon>
        <taxon>Spermatophyta</taxon>
        <taxon>Magnoliopsida</taxon>
        <taxon>eudicotyledons</taxon>
        <taxon>Gunneridae</taxon>
        <taxon>Pentapetalae</taxon>
        <taxon>asterids</taxon>
        <taxon>lamiids</taxon>
        <taxon>Gentianales</taxon>
        <taxon>Apocynaceae</taxon>
        <taxon>Rauvolfioideae</taxon>
        <taxon>Vinceae</taxon>
        <taxon>Catharanthinae</taxon>
        <taxon>Catharanthus</taxon>
    </lineage>
</organism>
<dbReference type="EMBL" id="CM044703">
    <property type="protein sequence ID" value="KAI5671358.1"/>
    <property type="molecule type" value="Genomic_DNA"/>
</dbReference>
<dbReference type="Proteomes" id="UP001060085">
    <property type="component" value="Linkage Group LG03"/>
</dbReference>
<keyword evidence="2" id="KW-1185">Reference proteome</keyword>